<reference evidence="2 3" key="1">
    <citation type="submission" date="2020-03" db="EMBL/GenBank/DDBJ databases">
        <title>Draft genome sequence of environmentally isolated violet-colored cultures.</title>
        <authorList>
            <person name="Wilson H.S."/>
        </authorList>
    </citation>
    <scope>NUCLEOTIDE SEQUENCE [LARGE SCALE GENOMIC DNA]</scope>
    <source>
        <strain evidence="2 3">HSC-16F04</strain>
    </source>
</reference>
<sequence>MSKEIDFPISELYKKIILGCFVFIFFAYQFCEGIYRETSYYIYLAGSTSYIISSFVCLWVLFQIYRNNFESTLLNYFLLSLPFIFVFFAIFPFNLLFLSLIAPPIPSVLAIPLGTGVVLYIYLSIKRSIKTIENCPAVIKLATSGFLSDGKKTIIKKKAINTVDDTINKYPFKFIELFSTALPILILIGLAMVGGVYKLSPNPDLMVRFFCAALGFLISPPLIFMMVYTVYLNYVIPKRLFGNEWKNVWREVE</sequence>
<feature type="transmembrane region" description="Helical" evidence="1">
    <location>
        <begin position="205"/>
        <end position="231"/>
    </location>
</feature>
<name>A0ABX0KS46_9NEIS</name>
<keyword evidence="1" id="KW-0812">Transmembrane</keyword>
<protein>
    <submittedName>
        <fullName evidence="2">Uncharacterized protein</fullName>
    </submittedName>
</protein>
<evidence type="ECO:0000256" key="1">
    <source>
        <dbReference type="SAM" id="Phobius"/>
    </source>
</evidence>
<dbReference type="EMBL" id="JAAOLX010000001">
    <property type="protein sequence ID" value="NHQ84867.1"/>
    <property type="molecule type" value="Genomic_DNA"/>
</dbReference>
<dbReference type="RefSeq" id="WP_166821352.1">
    <property type="nucleotide sequence ID" value="NZ_JAAOLX010000001.1"/>
</dbReference>
<feature type="transmembrane region" description="Helical" evidence="1">
    <location>
        <begin position="40"/>
        <end position="61"/>
    </location>
</feature>
<feature type="transmembrane region" description="Helical" evidence="1">
    <location>
        <begin position="105"/>
        <end position="123"/>
    </location>
</feature>
<feature type="transmembrane region" description="Helical" evidence="1">
    <location>
        <begin position="12"/>
        <end position="28"/>
    </location>
</feature>
<proteinExistence type="predicted"/>
<keyword evidence="1" id="KW-1133">Transmembrane helix</keyword>
<dbReference type="Proteomes" id="UP000712570">
    <property type="component" value="Unassembled WGS sequence"/>
</dbReference>
<accession>A0ABX0KS46</accession>
<keyword evidence="3" id="KW-1185">Reference proteome</keyword>
<keyword evidence="1" id="KW-0472">Membrane</keyword>
<feature type="transmembrane region" description="Helical" evidence="1">
    <location>
        <begin position="177"/>
        <end position="199"/>
    </location>
</feature>
<feature type="transmembrane region" description="Helical" evidence="1">
    <location>
        <begin position="73"/>
        <end position="93"/>
    </location>
</feature>
<evidence type="ECO:0000313" key="2">
    <source>
        <dbReference type="EMBL" id="NHQ84867.1"/>
    </source>
</evidence>
<organism evidence="2 3">
    <name type="scientific">Iodobacter violaceini</name>
    <dbReference type="NCBI Taxonomy" id="3044271"/>
    <lineage>
        <taxon>Bacteria</taxon>
        <taxon>Pseudomonadati</taxon>
        <taxon>Pseudomonadota</taxon>
        <taxon>Betaproteobacteria</taxon>
        <taxon>Neisseriales</taxon>
        <taxon>Chitinibacteraceae</taxon>
        <taxon>Iodobacter</taxon>
    </lineage>
</organism>
<comment type="caution">
    <text evidence="2">The sequence shown here is derived from an EMBL/GenBank/DDBJ whole genome shotgun (WGS) entry which is preliminary data.</text>
</comment>
<evidence type="ECO:0000313" key="3">
    <source>
        <dbReference type="Proteomes" id="UP000712570"/>
    </source>
</evidence>
<gene>
    <name evidence="2" type="ORF">HA050_01910</name>
</gene>